<dbReference type="PANTHER" id="PTHR12526:SF600">
    <property type="entry name" value="GLYCOSYL TRANSFERASE GROUP 1"/>
    <property type="match status" value="1"/>
</dbReference>
<proteinExistence type="predicted"/>
<name>A0A4Q7VZE6_9BURK</name>
<organism evidence="2 3">
    <name type="scientific">Rivibacter subsaxonicus</name>
    <dbReference type="NCBI Taxonomy" id="457575"/>
    <lineage>
        <taxon>Bacteria</taxon>
        <taxon>Pseudomonadati</taxon>
        <taxon>Pseudomonadota</taxon>
        <taxon>Betaproteobacteria</taxon>
        <taxon>Burkholderiales</taxon>
        <taxon>Rivibacter</taxon>
    </lineage>
</organism>
<dbReference type="Pfam" id="PF13692">
    <property type="entry name" value="Glyco_trans_1_4"/>
    <property type="match status" value="1"/>
</dbReference>
<dbReference type="GO" id="GO:0016757">
    <property type="term" value="F:glycosyltransferase activity"/>
    <property type="evidence" value="ECO:0007669"/>
    <property type="project" value="UniProtKB-ARBA"/>
</dbReference>
<dbReference type="Proteomes" id="UP000293671">
    <property type="component" value="Unassembled WGS sequence"/>
</dbReference>
<accession>A0A4Q7VZE6</accession>
<comment type="caution">
    <text evidence="2">The sequence shown here is derived from an EMBL/GenBank/DDBJ whole genome shotgun (WGS) entry which is preliminary data.</text>
</comment>
<dbReference type="InterPro" id="IPR028098">
    <property type="entry name" value="Glyco_trans_4-like_N"/>
</dbReference>
<evidence type="ECO:0000313" key="2">
    <source>
        <dbReference type="EMBL" id="RZU02272.1"/>
    </source>
</evidence>
<keyword evidence="3" id="KW-1185">Reference proteome</keyword>
<protein>
    <submittedName>
        <fullName evidence="2">Glycosyltransferase involved in cell wall biosynthesis</fullName>
    </submittedName>
</protein>
<sequence length="390" mass="41706">MAVDAGERRKILFVSHTPAGGPFVVGSHHLARGFAHLGHQVVHLSPPVTPAHLLILGRPFERERVMRWWRGGRRIDGVDDLVPAGAWPWAAVRRGPDAARRFGLGYAASARRLLAAHAMLEPDLVLIDEPRLAHVLDLVAARHLVYRPTDLYAEMRGDPSIAGIEADLVARADTLIATAEPVAAHLRALGGHSVRVLENGVDLDHFRPGASGACPPLPPGLRAVYTGALDERFGLESLRMAAERLPEVAFVLAGPPGAGIRAVAATLPNIHLLGQVPYATLPALLAHCHVALLPMSAHPANDGRSPMKLYEYAASGLSVVATATSELHRRAPDFVRLAVGDEAFANHVRAAIAEPRGSHGDPLASARIQGWEAKCQQVLTWSSRDRAASA</sequence>
<dbReference type="SUPFAM" id="SSF53756">
    <property type="entry name" value="UDP-Glycosyltransferase/glycogen phosphorylase"/>
    <property type="match status" value="1"/>
</dbReference>
<evidence type="ECO:0000259" key="1">
    <source>
        <dbReference type="Pfam" id="PF13439"/>
    </source>
</evidence>
<dbReference type="Pfam" id="PF13439">
    <property type="entry name" value="Glyco_transf_4"/>
    <property type="match status" value="1"/>
</dbReference>
<dbReference type="PANTHER" id="PTHR12526">
    <property type="entry name" value="GLYCOSYLTRANSFERASE"/>
    <property type="match status" value="1"/>
</dbReference>
<dbReference type="Gene3D" id="3.40.50.2000">
    <property type="entry name" value="Glycogen Phosphorylase B"/>
    <property type="match status" value="1"/>
</dbReference>
<dbReference type="AlphaFoldDB" id="A0A4Q7VZE6"/>
<dbReference type="OrthoDB" id="9816564at2"/>
<keyword evidence="2" id="KW-0808">Transferase</keyword>
<feature type="domain" description="Glycosyltransferase subfamily 4-like N-terminal" evidence="1">
    <location>
        <begin position="28"/>
        <end position="204"/>
    </location>
</feature>
<evidence type="ECO:0000313" key="3">
    <source>
        <dbReference type="Proteomes" id="UP000293671"/>
    </source>
</evidence>
<dbReference type="EMBL" id="SHKP01000004">
    <property type="protein sequence ID" value="RZU02272.1"/>
    <property type="molecule type" value="Genomic_DNA"/>
</dbReference>
<dbReference type="Gene3D" id="3.40.50.11010">
    <property type="match status" value="1"/>
</dbReference>
<dbReference type="RefSeq" id="WP_130430045.1">
    <property type="nucleotide sequence ID" value="NZ_SHKP01000004.1"/>
</dbReference>
<reference evidence="2 3" key="1">
    <citation type="submission" date="2019-02" db="EMBL/GenBank/DDBJ databases">
        <title>Genomic Encyclopedia of Type Strains, Phase IV (KMG-IV): sequencing the most valuable type-strain genomes for metagenomic binning, comparative biology and taxonomic classification.</title>
        <authorList>
            <person name="Goeker M."/>
        </authorList>
    </citation>
    <scope>NUCLEOTIDE SEQUENCE [LARGE SCALE GENOMIC DNA]</scope>
    <source>
        <strain evidence="2 3">DSM 19570</strain>
    </source>
</reference>
<gene>
    <name evidence="2" type="ORF">EV670_0295</name>
</gene>